<keyword evidence="5 7" id="KW-0460">Magnesium</keyword>
<accession>A0A1G7B099</accession>
<dbReference type="Pfam" id="PF02879">
    <property type="entry name" value="PGM_PMM_II"/>
    <property type="match status" value="1"/>
</dbReference>
<proteinExistence type="inferred from homology"/>
<evidence type="ECO:0000259" key="10">
    <source>
        <dbReference type="Pfam" id="PF02879"/>
    </source>
</evidence>
<sequence>MAHARAGQPARPEDLIDVDQVVGAYYDRTPDPSDPDQRVVFGTSGHRGSSLDTAFNEAHIAATTQAIVEYRASQGTTGPLYLGKDTHALSGPAWRTAIEVLHAHGVPVLAERDDEYTPTPAVSRAIVVHNAGRTADLADGIVVTPSHNPPRDGGFKYNPPHGGPAGSDATKVIADRANELLADPSVVLRTPYERAGTEIGRFDYRTAYCTDLASALDLDAIRAAGVRIGADPMGGASVQYWEWIAENLGLDLTVVNPEVDPRWAFMTLDTDGKIRMDCSSPDAMASLIGNRDRFDVATGNDADADRHGIVTPDAGLMNPNAYLAVAISYLFAHRDGWPAGAGIGKTLVSSSLIDKVAAELGRPMVEVPVGFKWFVPGLQDGSIGFGGEESAGASFLARDGSTWTTDKDGILLTLLASEILAVTGRSPSQLYAKIEERHGASSYARTDAPATREQKARLSGLDASAITADTLAGDPITAVLTTAPGNDAPIGGLKVVSEHAWFAARPSGTEDVYKIYAESLRDADHLARVQAEAKEVVDAVLG</sequence>
<comment type="cofactor">
    <cofactor evidence="1">
        <name>Mg(2+)</name>
        <dbReference type="ChEBI" id="CHEBI:18420"/>
    </cofactor>
</comment>
<dbReference type="SUPFAM" id="SSF55957">
    <property type="entry name" value="Phosphoglucomutase, C-terminal domain"/>
    <property type="match status" value="1"/>
</dbReference>
<keyword evidence="4 7" id="KW-0479">Metal-binding</keyword>
<keyword evidence="3" id="KW-0597">Phosphoprotein</keyword>
<evidence type="ECO:0000259" key="9">
    <source>
        <dbReference type="Pfam" id="PF02878"/>
    </source>
</evidence>
<dbReference type="GO" id="GO:0005975">
    <property type="term" value="P:carbohydrate metabolic process"/>
    <property type="evidence" value="ECO:0007669"/>
    <property type="project" value="InterPro"/>
</dbReference>
<evidence type="ECO:0000256" key="3">
    <source>
        <dbReference type="ARBA" id="ARBA00022553"/>
    </source>
</evidence>
<dbReference type="InterPro" id="IPR036900">
    <property type="entry name" value="A-D-PHexomutase_C_sf"/>
</dbReference>
<evidence type="ECO:0000256" key="5">
    <source>
        <dbReference type="ARBA" id="ARBA00022842"/>
    </source>
</evidence>
<dbReference type="CDD" id="cd05801">
    <property type="entry name" value="PGM_like3"/>
    <property type="match status" value="1"/>
</dbReference>
<evidence type="ECO:0000259" key="8">
    <source>
        <dbReference type="Pfam" id="PF00408"/>
    </source>
</evidence>
<dbReference type="Pfam" id="PF02880">
    <property type="entry name" value="PGM_PMM_III"/>
    <property type="match status" value="1"/>
</dbReference>
<dbReference type="PANTHER" id="PTHR45745:SF1">
    <property type="entry name" value="PHOSPHOGLUCOMUTASE 2B-RELATED"/>
    <property type="match status" value="1"/>
</dbReference>
<evidence type="ECO:0000256" key="2">
    <source>
        <dbReference type="ARBA" id="ARBA00010231"/>
    </source>
</evidence>
<dbReference type="InterPro" id="IPR005845">
    <property type="entry name" value="A-D-PHexomutase_a/b/a-II"/>
</dbReference>
<keyword evidence="6" id="KW-0413">Isomerase</keyword>
<gene>
    <name evidence="12" type="ORF">SAMN04489747_2794</name>
</gene>
<reference evidence="12 13" key="1">
    <citation type="submission" date="2016-10" db="EMBL/GenBank/DDBJ databases">
        <authorList>
            <person name="de Groot N.N."/>
        </authorList>
    </citation>
    <scope>NUCLEOTIDE SEQUENCE [LARGE SCALE GENOMIC DNA]</scope>
    <source>
        <strain evidence="12 13">MON 2.2</strain>
    </source>
</reference>
<dbReference type="OrthoDB" id="9806956at2"/>
<evidence type="ECO:0000259" key="11">
    <source>
        <dbReference type="Pfam" id="PF02880"/>
    </source>
</evidence>
<dbReference type="PROSITE" id="PS00710">
    <property type="entry name" value="PGM_PMM"/>
    <property type="match status" value="1"/>
</dbReference>
<keyword evidence="13" id="KW-1185">Reference proteome</keyword>
<organism evidence="12 13">
    <name type="scientific">Auraticoccus monumenti</name>
    <dbReference type="NCBI Taxonomy" id="675864"/>
    <lineage>
        <taxon>Bacteria</taxon>
        <taxon>Bacillati</taxon>
        <taxon>Actinomycetota</taxon>
        <taxon>Actinomycetes</taxon>
        <taxon>Propionibacteriales</taxon>
        <taxon>Propionibacteriaceae</taxon>
        <taxon>Auraticoccus</taxon>
    </lineage>
</organism>
<dbReference type="GO" id="GO:0004614">
    <property type="term" value="F:phosphoglucomutase activity"/>
    <property type="evidence" value="ECO:0007669"/>
    <property type="project" value="InterPro"/>
</dbReference>
<evidence type="ECO:0000256" key="7">
    <source>
        <dbReference type="RuleBase" id="RU004326"/>
    </source>
</evidence>
<dbReference type="Proteomes" id="UP000198546">
    <property type="component" value="Chromosome i"/>
</dbReference>
<dbReference type="Gene3D" id="3.40.120.10">
    <property type="entry name" value="Alpha-D-Glucose-1,6-Bisphosphate, subunit A, domain 3"/>
    <property type="match status" value="3"/>
</dbReference>
<dbReference type="InterPro" id="IPR016066">
    <property type="entry name" value="A-D-PHexomutase_CS"/>
</dbReference>
<comment type="similarity">
    <text evidence="2 7">Belongs to the phosphohexose mutase family.</text>
</comment>
<dbReference type="Gene3D" id="3.30.310.50">
    <property type="entry name" value="Alpha-D-phosphohexomutase, C-terminal domain"/>
    <property type="match status" value="1"/>
</dbReference>
<dbReference type="SUPFAM" id="SSF53738">
    <property type="entry name" value="Phosphoglucomutase, first 3 domains"/>
    <property type="match status" value="3"/>
</dbReference>
<name>A0A1G7B099_9ACTN</name>
<feature type="domain" description="Alpha-D-phosphohexomutase C-terminal" evidence="8">
    <location>
        <begin position="487"/>
        <end position="534"/>
    </location>
</feature>
<evidence type="ECO:0000256" key="6">
    <source>
        <dbReference type="ARBA" id="ARBA00023235"/>
    </source>
</evidence>
<dbReference type="GO" id="GO:0000287">
    <property type="term" value="F:magnesium ion binding"/>
    <property type="evidence" value="ECO:0007669"/>
    <property type="project" value="InterPro"/>
</dbReference>
<evidence type="ECO:0000256" key="1">
    <source>
        <dbReference type="ARBA" id="ARBA00001946"/>
    </source>
</evidence>
<dbReference type="NCBIfam" id="TIGR01132">
    <property type="entry name" value="pgm"/>
    <property type="match status" value="1"/>
</dbReference>
<dbReference type="InterPro" id="IPR005844">
    <property type="entry name" value="A-D-PHexomutase_a/b/a-I"/>
</dbReference>
<dbReference type="InterPro" id="IPR005843">
    <property type="entry name" value="A-D-PHexomutase_C"/>
</dbReference>
<dbReference type="EMBL" id="LT629688">
    <property type="protein sequence ID" value="SDE20544.1"/>
    <property type="molecule type" value="Genomic_DNA"/>
</dbReference>
<feature type="domain" description="Alpha-D-phosphohexomutase alpha/beta/alpha" evidence="10">
    <location>
        <begin position="207"/>
        <end position="312"/>
    </location>
</feature>
<dbReference type="GO" id="GO:0006166">
    <property type="term" value="P:purine ribonucleoside salvage"/>
    <property type="evidence" value="ECO:0007669"/>
    <property type="project" value="TreeGrafter"/>
</dbReference>
<dbReference type="PANTHER" id="PTHR45745">
    <property type="entry name" value="PHOSPHOMANNOMUTASE 45A"/>
    <property type="match status" value="1"/>
</dbReference>
<evidence type="ECO:0000313" key="13">
    <source>
        <dbReference type="Proteomes" id="UP000198546"/>
    </source>
</evidence>
<feature type="domain" description="Alpha-D-phosphohexomutase alpha/beta/alpha" evidence="9">
    <location>
        <begin position="39"/>
        <end position="179"/>
    </location>
</feature>
<feature type="domain" description="Alpha-D-phosphohexomutase alpha/beta/alpha" evidence="11">
    <location>
        <begin position="318"/>
        <end position="434"/>
    </location>
</feature>
<dbReference type="AlphaFoldDB" id="A0A1G7B099"/>
<evidence type="ECO:0000256" key="4">
    <source>
        <dbReference type="ARBA" id="ARBA00022723"/>
    </source>
</evidence>
<dbReference type="RefSeq" id="WP_090594395.1">
    <property type="nucleotide sequence ID" value="NZ_LT629688.1"/>
</dbReference>
<dbReference type="InterPro" id="IPR005846">
    <property type="entry name" value="A-D-PHexomutase_a/b/a-III"/>
</dbReference>
<protein>
    <submittedName>
        <fullName evidence="12">Phosphoglucomutase</fullName>
    </submittedName>
</protein>
<dbReference type="GO" id="GO:0008973">
    <property type="term" value="F:phosphopentomutase activity"/>
    <property type="evidence" value="ECO:0007669"/>
    <property type="project" value="TreeGrafter"/>
</dbReference>
<dbReference type="STRING" id="675864.SAMN04489747_2794"/>
<dbReference type="Pfam" id="PF00408">
    <property type="entry name" value="PGM_PMM_IV"/>
    <property type="match status" value="1"/>
</dbReference>
<evidence type="ECO:0000313" key="12">
    <source>
        <dbReference type="EMBL" id="SDE20544.1"/>
    </source>
</evidence>
<dbReference type="Pfam" id="PF02878">
    <property type="entry name" value="PGM_PMM_I"/>
    <property type="match status" value="1"/>
</dbReference>
<dbReference type="InterPro" id="IPR005852">
    <property type="entry name" value="PGM_a-D-Glc-sp"/>
</dbReference>
<dbReference type="InterPro" id="IPR016055">
    <property type="entry name" value="A-D-PHexomutase_a/b/a-I/II/III"/>
</dbReference>